<gene>
    <name evidence="1" type="ORF">PVAP13_7KG035809</name>
</gene>
<dbReference type="EMBL" id="CM029049">
    <property type="protein sequence ID" value="KAG2570622.1"/>
    <property type="molecule type" value="Genomic_DNA"/>
</dbReference>
<accession>A0A8T0QDH3</accession>
<name>A0A8T0QDH3_PANVG</name>
<keyword evidence="2" id="KW-1185">Reference proteome</keyword>
<dbReference type="AlphaFoldDB" id="A0A8T0QDH3"/>
<evidence type="ECO:0000313" key="1">
    <source>
        <dbReference type="EMBL" id="KAG2570622.1"/>
    </source>
</evidence>
<comment type="caution">
    <text evidence="1">The sequence shown here is derived from an EMBL/GenBank/DDBJ whole genome shotgun (WGS) entry which is preliminary data.</text>
</comment>
<organism evidence="1 2">
    <name type="scientific">Panicum virgatum</name>
    <name type="common">Blackwell switchgrass</name>
    <dbReference type="NCBI Taxonomy" id="38727"/>
    <lineage>
        <taxon>Eukaryota</taxon>
        <taxon>Viridiplantae</taxon>
        <taxon>Streptophyta</taxon>
        <taxon>Embryophyta</taxon>
        <taxon>Tracheophyta</taxon>
        <taxon>Spermatophyta</taxon>
        <taxon>Magnoliopsida</taxon>
        <taxon>Liliopsida</taxon>
        <taxon>Poales</taxon>
        <taxon>Poaceae</taxon>
        <taxon>PACMAD clade</taxon>
        <taxon>Panicoideae</taxon>
        <taxon>Panicodae</taxon>
        <taxon>Paniceae</taxon>
        <taxon>Panicinae</taxon>
        <taxon>Panicum</taxon>
        <taxon>Panicum sect. Hiantes</taxon>
    </lineage>
</organism>
<reference evidence="1" key="1">
    <citation type="submission" date="2020-05" db="EMBL/GenBank/DDBJ databases">
        <title>WGS assembly of Panicum virgatum.</title>
        <authorList>
            <person name="Lovell J.T."/>
            <person name="Jenkins J."/>
            <person name="Shu S."/>
            <person name="Juenger T.E."/>
            <person name="Schmutz J."/>
        </authorList>
    </citation>
    <scope>NUCLEOTIDE SEQUENCE</scope>
    <source>
        <strain evidence="1">AP13</strain>
    </source>
</reference>
<protein>
    <submittedName>
        <fullName evidence="1">Uncharacterized protein</fullName>
    </submittedName>
</protein>
<evidence type="ECO:0000313" key="2">
    <source>
        <dbReference type="Proteomes" id="UP000823388"/>
    </source>
</evidence>
<dbReference type="Proteomes" id="UP000823388">
    <property type="component" value="Chromosome 7K"/>
</dbReference>
<proteinExistence type="predicted"/>
<sequence length="109" mass="12400">MSLFAAEGPLPKQYIASIFKIKRRCCDTSNMYLYKKRSLLVMGTDVYPTVSQSTSGQAFDEVIAELIKQHIFPPLLSALFQISIKLLLSYVLNPFVYCTLDAPFEFSNY</sequence>